<protein>
    <submittedName>
        <fullName evidence="2">Uncharacterized protein</fullName>
    </submittedName>
</protein>
<accession>A0ABC8UHG9</accession>
<name>A0ABC8UHG9_9AQUA</name>
<feature type="region of interest" description="Disordered" evidence="1">
    <location>
        <begin position="131"/>
        <end position="164"/>
    </location>
</feature>
<comment type="caution">
    <text evidence="2">The sequence shown here is derived from an EMBL/GenBank/DDBJ whole genome shotgun (WGS) entry which is preliminary data.</text>
</comment>
<evidence type="ECO:0000313" key="2">
    <source>
        <dbReference type="EMBL" id="CAK9180394.1"/>
    </source>
</evidence>
<proteinExistence type="predicted"/>
<feature type="compositionally biased region" description="Polar residues" evidence="1">
    <location>
        <begin position="143"/>
        <end position="162"/>
    </location>
</feature>
<dbReference type="EMBL" id="CAUOFW020007724">
    <property type="protein sequence ID" value="CAK9180394.1"/>
    <property type="molecule type" value="Genomic_DNA"/>
</dbReference>
<evidence type="ECO:0000256" key="1">
    <source>
        <dbReference type="SAM" id="MobiDB-lite"/>
    </source>
</evidence>
<organism evidence="2 3">
    <name type="scientific">Ilex paraguariensis</name>
    <name type="common">yerba mate</name>
    <dbReference type="NCBI Taxonomy" id="185542"/>
    <lineage>
        <taxon>Eukaryota</taxon>
        <taxon>Viridiplantae</taxon>
        <taxon>Streptophyta</taxon>
        <taxon>Embryophyta</taxon>
        <taxon>Tracheophyta</taxon>
        <taxon>Spermatophyta</taxon>
        <taxon>Magnoliopsida</taxon>
        <taxon>eudicotyledons</taxon>
        <taxon>Gunneridae</taxon>
        <taxon>Pentapetalae</taxon>
        <taxon>asterids</taxon>
        <taxon>campanulids</taxon>
        <taxon>Aquifoliales</taxon>
        <taxon>Aquifoliaceae</taxon>
        <taxon>Ilex</taxon>
    </lineage>
</organism>
<gene>
    <name evidence="2" type="ORF">ILEXP_LOCUS50387</name>
</gene>
<reference evidence="2 3" key="1">
    <citation type="submission" date="2024-02" db="EMBL/GenBank/DDBJ databases">
        <authorList>
            <person name="Vignale AGUSTIN F."/>
            <person name="Sosa J E."/>
            <person name="Modenutti C."/>
        </authorList>
    </citation>
    <scope>NUCLEOTIDE SEQUENCE [LARGE SCALE GENOMIC DNA]</scope>
</reference>
<dbReference type="AlphaFoldDB" id="A0ABC8UHG9"/>
<keyword evidence="3" id="KW-1185">Reference proteome</keyword>
<sequence length="257" mass="27791">MYVSFREGVNLDIYYRVPRYSLDMRVKQMRSECDVIELLKCYEDLSVVVIYIDKCDDLLSVLSSNCARDTVNTMDDEVDVNINEQIQDSDTLKTDSNENDYVVNTFECYDSDEYSEDLNWIYEDIQGPDDDDIFRSDFPPNGAETSINQDVGPSQSNKSTDGVASNAATASNTVAASNAAAVAVAVASTISPAFTAAAASITGPASTVGAACTVGPRSGAVRKGSRSSVLDNLNATGSVHKTTISNLLDRIRAKKRS</sequence>
<evidence type="ECO:0000313" key="3">
    <source>
        <dbReference type="Proteomes" id="UP001642360"/>
    </source>
</evidence>
<dbReference type="Proteomes" id="UP001642360">
    <property type="component" value="Unassembled WGS sequence"/>
</dbReference>